<protein>
    <recommendedName>
        <fullName evidence="2">Protein kinase domain-containing protein</fullName>
    </recommendedName>
</protein>
<dbReference type="InterPro" id="IPR032675">
    <property type="entry name" value="LRR_dom_sf"/>
</dbReference>
<comment type="caution">
    <text evidence="3">The sequence shown here is derived from an EMBL/GenBank/DDBJ whole genome shotgun (WGS) entry which is preliminary data.</text>
</comment>
<evidence type="ECO:0000313" key="3">
    <source>
        <dbReference type="EMBL" id="KAK8836227.1"/>
    </source>
</evidence>
<organism evidence="3 4">
    <name type="scientific">Tritrichomonas musculus</name>
    <dbReference type="NCBI Taxonomy" id="1915356"/>
    <lineage>
        <taxon>Eukaryota</taxon>
        <taxon>Metamonada</taxon>
        <taxon>Parabasalia</taxon>
        <taxon>Tritrichomonadida</taxon>
        <taxon>Tritrichomonadidae</taxon>
        <taxon>Tritrichomonas</taxon>
    </lineage>
</organism>
<evidence type="ECO:0000256" key="1">
    <source>
        <dbReference type="SAM" id="Coils"/>
    </source>
</evidence>
<dbReference type="Pfam" id="PF00069">
    <property type="entry name" value="Pkinase"/>
    <property type="match status" value="1"/>
</dbReference>
<dbReference type="Proteomes" id="UP001470230">
    <property type="component" value="Unassembled WGS sequence"/>
</dbReference>
<feature type="coiled-coil region" evidence="1">
    <location>
        <begin position="312"/>
        <end position="415"/>
    </location>
</feature>
<dbReference type="InterPro" id="IPR011009">
    <property type="entry name" value="Kinase-like_dom_sf"/>
</dbReference>
<feature type="domain" description="Protein kinase" evidence="2">
    <location>
        <begin position="10"/>
        <end position="289"/>
    </location>
</feature>
<dbReference type="PRINTS" id="PR00109">
    <property type="entry name" value="TYRKINASE"/>
</dbReference>
<dbReference type="Gene3D" id="1.10.510.10">
    <property type="entry name" value="Transferase(Phosphotransferase) domain 1"/>
    <property type="match status" value="1"/>
</dbReference>
<evidence type="ECO:0000259" key="2">
    <source>
        <dbReference type="PROSITE" id="PS50011"/>
    </source>
</evidence>
<name>A0ABR2GQP1_9EUKA</name>
<dbReference type="InterPro" id="IPR001245">
    <property type="entry name" value="Ser-Thr/Tyr_kinase_cat_dom"/>
</dbReference>
<dbReference type="SUPFAM" id="SSF52058">
    <property type="entry name" value="L domain-like"/>
    <property type="match status" value="4"/>
</dbReference>
<dbReference type="InterPro" id="IPR050167">
    <property type="entry name" value="Ser_Thr_protein_kinase"/>
</dbReference>
<reference evidence="3 4" key="1">
    <citation type="submission" date="2024-04" db="EMBL/GenBank/DDBJ databases">
        <title>Tritrichomonas musculus Genome.</title>
        <authorList>
            <person name="Alves-Ferreira E."/>
            <person name="Grigg M."/>
            <person name="Lorenzi H."/>
            <person name="Galac M."/>
        </authorList>
    </citation>
    <scope>NUCLEOTIDE SEQUENCE [LARGE SCALE GENOMIC DNA]</scope>
    <source>
        <strain evidence="3 4">EAF2021</strain>
    </source>
</reference>
<sequence length="1497" mass="172017">MQINIDLTKYQKIKEIKRGGYGEIYQIRKISTSEIYVAKIIKINQDSDFNKTCIDHEIQILMNVKHPTIINMLGFTLNDFEGNKNVTILMNYYKNGSLLDLLTKAQKGVAPTEFNDTIRQIIITGIARGMKYLHDRRIIHRDLNPNNVLLDDDLHPLISDFGLSKYYDYDTNEHSHNEGTQGYMAPEYILGPIYNEKVDVFSFGILMYEVVMDQKAYKNMSSLNYNQYIIQMINNKIRPTFIYPVKQSIRDLIEKCWSEDPNDRPTFEYIFNKLANLDNKDVDDPDSYFLDGVEINGFNSYVESILDATDSVEYLINHLKRANKENKELNANNEELNLERIKLKSENDKLKKEIQKLENEITKIKKDNQNNKGIQQESFNKPDIQNNYEEEMAFFEEEEEENINQEEENDDNDDNIDDEIIDFNNINDTMKENFIKYKISKKSGKAQIERSQNVHGNVVIKKSIKTLDSEYTIIGISEGAFEGTNIETLGFEEDSEIQYFGDFIFKNSKITKVCIPRSLRKVTKDSFNNAKELVSIEINKKNRYFININGFIIYNENPKTNQTKTIIFSPPNISGECSIPNDVTIIGKSSFIKRENLKSIAIGTKLQKIESNAFFNCQNLEKISIKETPSLFLGQYSFARSQKLKTVEIESQEIEIGEKSFSDCVLLETVLVSKVNNIILQSYAFKNCSHLKNISFCYELEQHNTNSTFDVSKIKSIKIDQYCFLNCIALVSVDFSDIENIDLSSKIFEGCINLDSVKINNPKKIKIPKECFYNLPKLKSLHFEAEDISIDIDFINNCPLLTNITIIEQKDLILHSDIFKNCPTIISLILNTSSKLQLCSECFKYLTKLQYIKTSFKNIAIHDKCFDYCQSLIFIKFQSKDDISFDKELFLGCKNLKVLKINSESNILLKDQFMNDSSNLQKLCLSSKTFSIGNHCFLKCKQLNKFYIKKSGDILIIQNMFSNFKNLQKIKIQSKGNDQFEQSHKICFALNCFSELKSINKIKFKGVDVTIFNDCIKNCQRLQEICFKSSENVVIKEKQFTGMTSLRIVKINSLANINLESGCFQNTNLENICISGKDVIIEDHCFYKATIDKICFLKVDNLIIGPSAFQKCKKLSNINITAFLKIIIGDYCFKETNLVNAAFQCNGNIIIGENCFEKCNSFKIDKASEIILKNNAFYNCGKLQEIFLKPTTKLIIFDNCFYGDKNLKEINIQCNNKFDDIVIGSKSFYNCSSLESISFVCANSVIFEENAFFGCKNLRNITITASKEFQAGMNCFTNCNDKSFDLSINSGKVIIDKNCFKSTNISTLTIAAQSEIILKEKAFSYCTKLNNVNIKLNGKVTISNECFYKDQNLTQVIIEGNEISTGTYSFSKCSSLNQLSFNKAENIILDNYSFSECNNISALAFKVDFRFTAKYCCFNEMKNLNKVTIDCSRVDIGDFCFWNCSKLISINFLSTSYFSFYNTSFCGTNKDIQYNFNENVHKLQHISGNIVYPKINI</sequence>
<proteinExistence type="predicted"/>
<accession>A0ABR2GQP1</accession>
<dbReference type="InterPro" id="IPR000719">
    <property type="entry name" value="Prot_kinase_dom"/>
</dbReference>
<keyword evidence="1" id="KW-0175">Coiled coil</keyword>
<evidence type="ECO:0000313" key="4">
    <source>
        <dbReference type="Proteomes" id="UP001470230"/>
    </source>
</evidence>
<keyword evidence="4" id="KW-1185">Reference proteome</keyword>
<dbReference type="InterPro" id="IPR026906">
    <property type="entry name" value="LRR_5"/>
</dbReference>
<dbReference type="Pfam" id="PF13306">
    <property type="entry name" value="LRR_5"/>
    <property type="match status" value="7"/>
</dbReference>
<dbReference type="EMBL" id="JAPFFF010000067">
    <property type="protein sequence ID" value="KAK8836227.1"/>
    <property type="molecule type" value="Genomic_DNA"/>
</dbReference>
<dbReference type="Gene3D" id="3.80.10.10">
    <property type="entry name" value="Ribonuclease Inhibitor"/>
    <property type="match status" value="5"/>
</dbReference>
<gene>
    <name evidence="3" type="ORF">M9Y10_039859</name>
</gene>
<dbReference type="SUPFAM" id="SSF56112">
    <property type="entry name" value="Protein kinase-like (PK-like)"/>
    <property type="match status" value="1"/>
</dbReference>
<dbReference type="PROSITE" id="PS50011">
    <property type="entry name" value="PROTEIN_KINASE_DOM"/>
    <property type="match status" value="1"/>
</dbReference>
<dbReference type="PANTHER" id="PTHR23257">
    <property type="entry name" value="SERINE-THREONINE PROTEIN KINASE"/>
    <property type="match status" value="1"/>
</dbReference>